<sequence length="94" mass="10228">MCDLVTQDVRRTPRFVWPEGLASLSGESSRRGHWALPELVEQSLKYVPQPEEASVEVERCADPIYYSSGRPAAAWDSRPGPGGLALSSLGEDGV</sequence>
<evidence type="ECO:0000256" key="1">
    <source>
        <dbReference type="SAM" id="MobiDB-lite"/>
    </source>
</evidence>
<name>A0A8H5I5B9_9HYPO</name>
<proteinExistence type="predicted"/>
<accession>A0A8H5I5B9</accession>
<comment type="caution">
    <text evidence="2">The sequence shown here is derived from an EMBL/GenBank/DDBJ whole genome shotgun (WGS) entry which is preliminary data.</text>
</comment>
<feature type="compositionally biased region" description="Low complexity" evidence="1">
    <location>
        <begin position="84"/>
        <end position="94"/>
    </location>
</feature>
<keyword evidence="3" id="KW-1185">Reference proteome</keyword>
<gene>
    <name evidence="2" type="ORF">FNAPI_13478</name>
</gene>
<evidence type="ECO:0000313" key="3">
    <source>
        <dbReference type="Proteomes" id="UP000574317"/>
    </source>
</evidence>
<dbReference type="EMBL" id="JAAOAO010000848">
    <property type="protein sequence ID" value="KAF5530758.1"/>
    <property type="molecule type" value="Genomic_DNA"/>
</dbReference>
<dbReference type="AlphaFoldDB" id="A0A8H5I5B9"/>
<organism evidence="2 3">
    <name type="scientific">Fusarium napiforme</name>
    <dbReference type="NCBI Taxonomy" id="42672"/>
    <lineage>
        <taxon>Eukaryota</taxon>
        <taxon>Fungi</taxon>
        <taxon>Dikarya</taxon>
        <taxon>Ascomycota</taxon>
        <taxon>Pezizomycotina</taxon>
        <taxon>Sordariomycetes</taxon>
        <taxon>Hypocreomycetidae</taxon>
        <taxon>Hypocreales</taxon>
        <taxon>Nectriaceae</taxon>
        <taxon>Fusarium</taxon>
        <taxon>Fusarium fujikuroi species complex</taxon>
    </lineage>
</organism>
<feature type="region of interest" description="Disordered" evidence="1">
    <location>
        <begin position="71"/>
        <end position="94"/>
    </location>
</feature>
<dbReference type="Proteomes" id="UP000574317">
    <property type="component" value="Unassembled WGS sequence"/>
</dbReference>
<protein>
    <submittedName>
        <fullName evidence="2">Uncharacterized protein</fullName>
    </submittedName>
</protein>
<evidence type="ECO:0000313" key="2">
    <source>
        <dbReference type="EMBL" id="KAF5530758.1"/>
    </source>
</evidence>
<reference evidence="2 3" key="1">
    <citation type="submission" date="2020-05" db="EMBL/GenBank/DDBJ databases">
        <title>Identification and distribution of gene clusters putatively required for synthesis of sphingolipid metabolism inhibitors in phylogenetically diverse species of the filamentous fungus Fusarium.</title>
        <authorList>
            <person name="Kim H.-S."/>
            <person name="Busman M."/>
            <person name="Brown D.W."/>
            <person name="Divon H."/>
            <person name="Uhlig S."/>
            <person name="Proctor R.H."/>
        </authorList>
    </citation>
    <scope>NUCLEOTIDE SEQUENCE [LARGE SCALE GENOMIC DNA]</scope>
    <source>
        <strain evidence="2 3">NRRL 25196</strain>
    </source>
</reference>